<organism evidence="2 3">
    <name type="scientific">Phreatobacter stygius</name>
    <dbReference type="NCBI Taxonomy" id="1940610"/>
    <lineage>
        <taxon>Bacteria</taxon>
        <taxon>Pseudomonadati</taxon>
        <taxon>Pseudomonadota</taxon>
        <taxon>Alphaproteobacteria</taxon>
        <taxon>Hyphomicrobiales</taxon>
        <taxon>Phreatobacteraceae</taxon>
        <taxon>Phreatobacter</taxon>
    </lineage>
</organism>
<accession>A0A4D7BMQ6</accession>
<gene>
    <name evidence="2" type="ORF">E8M01_07970</name>
</gene>
<dbReference type="AlphaFoldDB" id="A0A4D7BMQ6"/>
<dbReference type="OrthoDB" id="9781059at2"/>
<reference evidence="2 3" key="1">
    <citation type="submission" date="2019-04" db="EMBL/GenBank/DDBJ databases">
        <title>Phreatobacter aquaticus sp. nov.</title>
        <authorList>
            <person name="Choi A."/>
        </authorList>
    </citation>
    <scope>NUCLEOTIDE SEQUENCE [LARGE SCALE GENOMIC DNA]</scope>
    <source>
        <strain evidence="2 3">KCTC 52518</strain>
    </source>
</reference>
<name>A0A4D7BMQ6_9HYPH</name>
<dbReference type="Gene3D" id="2.40.50.1020">
    <property type="entry name" value="LytTr DNA-binding domain"/>
    <property type="match status" value="1"/>
</dbReference>
<feature type="domain" description="HTH LytTR-type" evidence="1">
    <location>
        <begin position="205"/>
        <end position="301"/>
    </location>
</feature>
<evidence type="ECO:0000313" key="2">
    <source>
        <dbReference type="EMBL" id="QCI69097.1"/>
    </source>
</evidence>
<evidence type="ECO:0000259" key="1">
    <source>
        <dbReference type="PROSITE" id="PS50930"/>
    </source>
</evidence>
<dbReference type="Pfam" id="PF04397">
    <property type="entry name" value="LytTR"/>
    <property type="match status" value="1"/>
</dbReference>
<keyword evidence="3" id="KW-1185">Reference proteome</keyword>
<dbReference type="PROSITE" id="PS50930">
    <property type="entry name" value="HTH_LYTTR"/>
    <property type="match status" value="1"/>
</dbReference>
<dbReference type="SMART" id="SM00065">
    <property type="entry name" value="GAF"/>
    <property type="match status" value="1"/>
</dbReference>
<dbReference type="KEGG" id="pstg:E8M01_07970"/>
<dbReference type="EMBL" id="CP039690">
    <property type="protein sequence ID" value="QCI69097.1"/>
    <property type="molecule type" value="Genomic_DNA"/>
</dbReference>
<protein>
    <submittedName>
        <fullName evidence="2">GAF domain-containing protein</fullName>
    </submittedName>
</protein>
<dbReference type="SMART" id="SM00850">
    <property type="entry name" value="LytTR"/>
    <property type="match status" value="1"/>
</dbReference>
<dbReference type="GO" id="GO:0003677">
    <property type="term" value="F:DNA binding"/>
    <property type="evidence" value="ECO:0007669"/>
    <property type="project" value="InterPro"/>
</dbReference>
<dbReference type="Proteomes" id="UP000298781">
    <property type="component" value="Chromosome"/>
</dbReference>
<evidence type="ECO:0000313" key="3">
    <source>
        <dbReference type="Proteomes" id="UP000298781"/>
    </source>
</evidence>
<dbReference type="Gene3D" id="3.30.450.40">
    <property type="match status" value="1"/>
</dbReference>
<dbReference type="InterPro" id="IPR003018">
    <property type="entry name" value="GAF"/>
</dbReference>
<dbReference type="InterPro" id="IPR007492">
    <property type="entry name" value="LytTR_DNA-bd_dom"/>
</dbReference>
<proteinExistence type="predicted"/>
<dbReference type="InterPro" id="IPR029016">
    <property type="entry name" value="GAF-like_dom_sf"/>
</dbReference>
<sequence>MAAAPDDAARASGWVLRAATHLLAMPIDRAISAILAEFGELAGADRAWMFEYDESLLRFRNTHEWSRAGVSPHVEDLQDAPVTMIAWLHRFLVQGQAVMINDVAGLPRTARSLQAELLRQDDKSVLSVPLVHQGVLRGCIGFDATARIRRWEGGTISALFHCAQLIGLARYSGRNTYISRVQAASGPFTPLIYLRMPGRARGIVPEEILGLRAARDYTDVWLVDGSKLTDHRALSVWAGMLPTATFLRIHRTAIVNLGHVEVLDRHAGRLRERWELRLRSLDTLWVVSRPYRAQLRSRLGI</sequence>
<dbReference type="SUPFAM" id="SSF55781">
    <property type="entry name" value="GAF domain-like"/>
    <property type="match status" value="1"/>
</dbReference>
<dbReference type="Pfam" id="PF13185">
    <property type="entry name" value="GAF_2"/>
    <property type="match status" value="1"/>
</dbReference>